<keyword evidence="2" id="KW-1185">Reference proteome</keyword>
<dbReference type="EMBL" id="JAHWGI010001396">
    <property type="protein sequence ID" value="KAK3929294.1"/>
    <property type="molecule type" value="Genomic_DNA"/>
</dbReference>
<evidence type="ECO:0000313" key="2">
    <source>
        <dbReference type="Proteomes" id="UP001219518"/>
    </source>
</evidence>
<evidence type="ECO:0000313" key="1">
    <source>
        <dbReference type="EMBL" id="KAK3929294.1"/>
    </source>
</evidence>
<protein>
    <submittedName>
        <fullName evidence="1">E3 ubiquitin-protein ligase SPL2</fullName>
    </submittedName>
</protein>
<dbReference type="Pfam" id="PF13920">
    <property type="entry name" value="zf-C3HC4_3"/>
    <property type="match status" value="1"/>
</dbReference>
<name>A0AAE1HXB4_9NEOP</name>
<reference evidence="1" key="2">
    <citation type="journal article" date="2023" name="BMC Genomics">
        <title>Pest status, molecular evolution, and epigenetic factors derived from the genome assembly of Frankliniella fusca, a thysanopteran phytovirus vector.</title>
        <authorList>
            <person name="Catto M.A."/>
            <person name="Labadie P.E."/>
            <person name="Jacobson A.L."/>
            <person name="Kennedy G.G."/>
            <person name="Srinivasan R."/>
            <person name="Hunt B.G."/>
        </authorList>
    </citation>
    <scope>NUCLEOTIDE SEQUENCE</scope>
    <source>
        <strain evidence="1">PL_HMW_Pooled</strain>
    </source>
</reference>
<feature type="non-terminal residue" evidence="1">
    <location>
        <position position="1"/>
    </location>
</feature>
<dbReference type="AlphaFoldDB" id="A0AAE1HXB4"/>
<proteinExistence type="predicted"/>
<dbReference type="InterPro" id="IPR013083">
    <property type="entry name" value="Znf_RING/FYVE/PHD"/>
</dbReference>
<dbReference type="Gene3D" id="3.30.40.10">
    <property type="entry name" value="Zinc/RING finger domain, C3HC4 (zinc finger)"/>
    <property type="match status" value="1"/>
</dbReference>
<accession>A0AAE1HXB4</accession>
<dbReference type="Proteomes" id="UP001219518">
    <property type="component" value="Unassembled WGS sequence"/>
</dbReference>
<organism evidence="1 2">
    <name type="scientific">Frankliniella fusca</name>
    <dbReference type="NCBI Taxonomy" id="407009"/>
    <lineage>
        <taxon>Eukaryota</taxon>
        <taxon>Metazoa</taxon>
        <taxon>Ecdysozoa</taxon>
        <taxon>Arthropoda</taxon>
        <taxon>Hexapoda</taxon>
        <taxon>Insecta</taxon>
        <taxon>Pterygota</taxon>
        <taxon>Neoptera</taxon>
        <taxon>Paraneoptera</taxon>
        <taxon>Thysanoptera</taxon>
        <taxon>Terebrantia</taxon>
        <taxon>Thripoidea</taxon>
        <taxon>Thripidae</taxon>
        <taxon>Frankliniella</taxon>
    </lineage>
</organism>
<reference evidence="1" key="1">
    <citation type="submission" date="2021-07" db="EMBL/GenBank/DDBJ databases">
        <authorList>
            <person name="Catto M.A."/>
            <person name="Jacobson A."/>
            <person name="Kennedy G."/>
            <person name="Labadie P."/>
            <person name="Hunt B.G."/>
            <person name="Srinivasan R."/>
        </authorList>
    </citation>
    <scope>NUCLEOTIDE SEQUENCE</scope>
    <source>
        <strain evidence="1">PL_HMW_Pooled</strain>
        <tissue evidence="1">Head</tissue>
    </source>
</reference>
<sequence length="101" mass="11227">RREYRPLHTAVCWAGFAYFSGSTAYTVVCTAVVPRRSNHHAQPRGTPQTAHYTTPPLAVPCGHRICCKTCAGRVSESATLQTQSTCPLCRKEILMMIEIFE</sequence>
<gene>
    <name evidence="1" type="ORF">KUF71_017754</name>
</gene>
<dbReference type="SUPFAM" id="SSF57850">
    <property type="entry name" value="RING/U-box"/>
    <property type="match status" value="1"/>
</dbReference>
<comment type="caution">
    <text evidence="1">The sequence shown here is derived from an EMBL/GenBank/DDBJ whole genome shotgun (WGS) entry which is preliminary data.</text>
</comment>